<dbReference type="Pfam" id="PF00622">
    <property type="entry name" value="SPRY"/>
    <property type="match status" value="1"/>
</dbReference>
<dbReference type="OrthoDB" id="40953at2759"/>
<sequence>MGCCVGKSTEEDMQPAFDPVIGLCDKMKAEGVTVKGLAISGEGSVMGDSPVLQDKAYFEVTLVEPGSWSVGVATRETPLEGLLSQEKSPTAWTLTSSGSVALGPGEVLGVAFDQGDYPVQLYFYKKGRQVHQLSGVRGEVLPVFSVADGAVLEPNFGGKPYAERVPSGYQGIIKSMSLL</sequence>
<dbReference type="SMART" id="SM00449">
    <property type="entry name" value="SPRY"/>
    <property type="match status" value="1"/>
</dbReference>
<gene>
    <name evidence="2" type="ORF">Ctob_004845</name>
</gene>
<comment type="caution">
    <text evidence="2">The sequence shown here is derived from an EMBL/GenBank/DDBJ whole genome shotgun (WGS) entry which is preliminary data.</text>
</comment>
<protein>
    <submittedName>
        <fullName evidence="2">Spry domain-containing protein 7-like protein</fullName>
    </submittedName>
</protein>
<name>A0A0M0JRL7_9EUKA</name>
<dbReference type="InterPro" id="IPR043136">
    <property type="entry name" value="B30.2/SPRY_sf"/>
</dbReference>
<dbReference type="InterPro" id="IPR003877">
    <property type="entry name" value="SPRY_dom"/>
</dbReference>
<dbReference type="SUPFAM" id="SSF49899">
    <property type="entry name" value="Concanavalin A-like lectins/glucanases"/>
    <property type="match status" value="1"/>
</dbReference>
<feature type="domain" description="SPRY" evidence="1">
    <location>
        <begin position="53"/>
        <end position="160"/>
    </location>
</feature>
<evidence type="ECO:0000313" key="3">
    <source>
        <dbReference type="Proteomes" id="UP000037460"/>
    </source>
</evidence>
<dbReference type="Gene3D" id="2.60.120.920">
    <property type="match status" value="1"/>
</dbReference>
<dbReference type="PANTHER" id="PTHR20951:SF2">
    <property type="entry name" value="SPRY DOMAIN-CONTAINING PROTEIN 7"/>
    <property type="match status" value="1"/>
</dbReference>
<proteinExistence type="predicted"/>
<dbReference type="Proteomes" id="UP000037460">
    <property type="component" value="Unassembled WGS sequence"/>
</dbReference>
<evidence type="ECO:0000259" key="1">
    <source>
        <dbReference type="SMART" id="SM00449"/>
    </source>
</evidence>
<dbReference type="PANTHER" id="PTHR20951">
    <property type="entry name" value="C13ORF1 PROTEIN-RELATED"/>
    <property type="match status" value="1"/>
</dbReference>
<dbReference type="InterPro" id="IPR035766">
    <property type="entry name" value="SPRYD7"/>
</dbReference>
<reference evidence="3" key="1">
    <citation type="journal article" date="2015" name="PLoS Genet.">
        <title>Genome Sequence and Transcriptome Analyses of Chrysochromulina tobin: Metabolic Tools for Enhanced Algal Fitness in the Prominent Order Prymnesiales (Haptophyceae).</title>
        <authorList>
            <person name="Hovde B.T."/>
            <person name="Deodato C.R."/>
            <person name="Hunsperger H.M."/>
            <person name="Ryken S.A."/>
            <person name="Yost W."/>
            <person name="Jha R.K."/>
            <person name="Patterson J."/>
            <person name="Monnat R.J. Jr."/>
            <person name="Barlow S.B."/>
            <person name="Starkenburg S.R."/>
            <person name="Cattolico R.A."/>
        </authorList>
    </citation>
    <scope>NUCLEOTIDE SEQUENCE</scope>
    <source>
        <strain evidence="3">CCMP291</strain>
    </source>
</reference>
<dbReference type="EMBL" id="JWZX01002445">
    <property type="protein sequence ID" value="KOO29246.1"/>
    <property type="molecule type" value="Genomic_DNA"/>
</dbReference>
<accession>A0A0M0JRL7</accession>
<organism evidence="2 3">
    <name type="scientific">Chrysochromulina tobinii</name>
    <dbReference type="NCBI Taxonomy" id="1460289"/>
    <lineage>
        <taxon>Eukaryota</taxon>
        <taxon>Haptista</taxon>
        <taxon>Haptophyta</taxon>
        <taxon>Prymnesiophyceae</taxon>
        <taxon>Prymnesiales</taxon>
        <taxon>Chrysochromulinaceae</taxon>
        <taxon>Chrysochromulina</taxon>
    </lineage>
</organism>
<keyword evidence="3" id="KW-1185">Reference proteome</keyword>
<dbReference type="InterPro" id="IPR013320">
    <property type="entry name" value="ConA-like_dom_sf"/>
</dbReference>
<dbReference type="AlphaFoldDB" id="A0A0M0JRL7"/>
<evidence type="ECO:0000313" key="2">
    <source>
        <dbReference type="EMBL" id="KOO29246.1"/>
    </source>
</evidence>